<evidence type="ECO:0000313" key="1">
    <source>
        <dbReference type="EMBL" id="ARW66301.1"/>
    </source>
</evidence>
<organism evidence="1">
    <name type="scientific">Spyridia filamentosa</name>
    <name type="common">Red alga</name>
    <name type="synonym">Fucus filamentosus</name>
    <dbReference type="NCBI Taxonomy" id="196632"/>
    <lineage>
        <taxon>Eukaryota</taxon>
        <taxon>Rhodophyta</taxon>
        <taxon>Florideophyceae</taxon>
        <taxon>Rhodymeniophycidae</taxon>
        <taxon>Ceramiales</taxon>
        <taxon>Spyridiaceae</taxon>
        <taxon>Spyridia</taxon>
    </lineage>
</organism>
<dbReference type="InterPro" id="IPR012675">
    <property type="entry name" value="Beta-grasp_dom_sf"/>
</dbReference>
<dbReference type="InterPro" id="IPR003749">
    <property type="entry name" value="ThiS/MoaD-like"/>
</dbReference>
<dbReference type="NCBIfam" id="TIGR01683">
    <property type="entry name" value="thiS"/>
    <property type="match status" value="1"/>
</dbReference>
<dbReference type="RefSeq" id="YP_009397115.1">
    <property type="nucleotide sequence ID" value="NC_035285.1"/>
</dbReference>
<keyword evidence="1" id="KW-0934">Plastid</keyword>
<proteinExistence type="predicted"/>
<dbReference type="EMBL" id="MF101441">
    <property type="protein sequence ID" value="ARW66301.1"/>
    <property type="molecule type" value="Genomic_DNA"/>
</dbReference>
<dbReference type="AlphaFoldDB" id="A0A1Z1MKN0"/>
<name>A0A1Z1MKN0_SPYFI</name>
<keyword evidence="1" id="KW-0150">Chloroplast</keyword>
<accession>A0A1Z1MKN0</accession>
<dbReference type="GeneID" id="33359419"/>
<dbReference type="PANTHER" id="PTHR34472:SF1">
    <property type="entry name" value="SULFUR CARRIER PROTEIN THIS"/>
    <property type="match status" value="1"/>
</dbReference>
<dbReference type="InterPro" id="IPR010035">
    <property type="entry name" value="Thi_S"/>
</dbReference>
<dbReference type="Gene3D" id="3.10.20.30">
    <property type="match status" value="1"/>
</dbReference>
<dbReference type="InterPro" id="IPR016155">
    <property type="entry name" value="Mopterin_synth/thiamin_S_b"/>
</dbReference>
<dbReference type="CDD" id="cd00565">
    <property type="entry name" value="Ubl_ThiS"/>
    <property type="match status" value="1"/>
</dbReference>
<dbReference type="SUPFAM" id="SSF54285">
    <property type="entry name" value="MoaD/ThiS"/>
    <property type="match status" value="1"/>
</dbReference>
<reference evidence="1" key="1">
    <citation type="journal article" date="2017" name="J. Phycol.">
        <title>Analysis of chloroplast genomes and a supermatrix inform reclassification of the Rhodomelaceae (Rhodophyta).</title>
        <authorList>
            <person name="Diaz-Tapia P."/>
            <person name="Maggs C.A."/>
            <person name="West J.A."/>
            <person name="Verbruggen H."/>
        </authorList>
    </citation>
    <scope>NUCLEOTIDE SEQUENCE</scope>
    <source>
        <strain evidence="1">PD1020</strain>
    </source>
</reference>
<geneLocation type="chloroplast" evidence="1"/>
<gene>
    <name evidence="1" type="primary">thiS</name>
</gene>
<dbReference type="PANTHER" id="PTHR34472">
    <property type="entry name" value="SULFUR CARRIER PROTEIN THIS"/>
    <property type="match status" value="1"/>
</dbReference>
<protein>
    <submittedName>
        <fullName evidence="1">Thiamin biosynthesis protein S</fullName>
    </submittedName>
</protein>
<dbReference type="Pfam" id="PF02597">
    <property type="entry name" value="ThiS"/>
    <property type="match status" value="1"/>
</dbReference>
<sequence length="72" mass="8244">MNIKYSTIFVNGQPFNCFNNMSLKDILLYLDFNIDAVIIEYNKSQILRPNSFDSFYLNNNDSLEIITIVGGG</sequence>